<dbReference type="GeneID" id="94836413"/>
<dbReference type="EMBL" id="MLAK01000626">
    <property type="protein sequence ID" value="OHT09926.1"/>
    <property type="molecule type" value="Genomic_DNA"/>
</dbReference>
<evidence type="ECO:0000256" key="5">
    <source>
        <dbReference type="PIRSR" id="PIRSR615500-1"/>
    </source>
</evidence>
<feature type="region of interest" description="Disordered" evidence="8">
    <location>
        <begin position="980"/>
        <end position="1069"/>
    </location>
</feature>
<evidence type="ECO:0000256" key="1">
    <source>
        <dbReference type="ARBA" id="ARBA00011073"/>
    </source>
</evidence>
<dbReference type="Pfam" id="PF00082">
    <property type="entry name" value="Peptidase_S8"/>
    <property type="match status" value="1"/>
</dbReference>
<dbReference type="PROSITE" id="PS50026">
    <property type="entry name" value="EGF_3"/>
    <property type="match status" value="1"/>
</dbReference>
<feature type="signal peptide" evidence="10">
    <location>
        <begin position="1"/>
        <end position="18"/>
    </location>
</feature>
<dbReference type="CDD" id="cd00054">
    <property type="entry name" value="EGF_CA"/>
    <property type="match status" value="1"/>
</dbReference>
<evidence type="ECO:0000256" key="3">
    <source>
        <dbReference type="ARBA" id="ARBA00022801"/>
    </source>
</evidence>
<proteinExistence type="inferred from homology"/>
<comment type="similarity">
    <text evidence="1 7">Belongs to the peptidase S8 family.</text>
</comment>
<keyword evidence="9" id="KW-0812">Transmembrane</keyword>
<feature type="active site" description="Charge relay system" evidence="5 7">
    <location>
        <position position="623"/>
    </location>
</feature>
<evidence type="ECO:0000259" key="11">
    <source>
        <dbReference type="PROSITE" id="PS50026"/>
    </source>
</evidence>
<evidence type="ECO:0000256" key="2">
    <source>
        <dbReference type="ARBA" id="ARBA00022670"/>
    </source>
</evidence>
<keyword evidence="4 7" id="KW-0720">Serine protease</keyword>
<dbReference type="SUPFAM" id="SSF52743">
    <property type="entry name" value="Subtilisin-like"/>
    <property type="match status" value="1"/>
</dbReference>
<feature type="active site" description="Charge relay system" evidence="5 7">
    <location>
        <position position="260"/>
    </location>
</feature>
<dbReference type="CDD" id="cd04842">
    <property type="entry name" value="Peptidases_S8_Kp43_protease"/>
    <property type="match status" value="1"/>
</dbReference>
<keyword evidence="6" id="KW-0245">EGF-like domain</keyword>
<comment type="caution">
    <text evidence="12">The sequence shown here is derived from an EMBL/GenBank/DDBJ whole genome shotgun (WGS) entry which is preliminary data.</text>
</comment>
<comment type="caution">
    <text evidence="6">Lacks conserved residue(s) required for the propagation of feature annotation.</text>
</comment>
<evidence type="ECO:0000256" key="8">
    <source>
        <dbReference type="SAM" id="MobiDB-lite"/>
    </source>
</evidence>
<dbReference type="PROSITE" id="PS00138">
    <property type="entry name" value="SUBTILASE_SER"/>
    <property type="match status" value="1"/>
</dbReference>
<dbReference type="InterPro" id="IPR051048">
    <property type="entry name" value="Peptidase_S8/S53_subtilisin"/>
</dbReference>
<dbReference type="PROSITE" id="PS01186">
    <property type="entry name" value="EGF_2"/>
    <property type="match status" value="1"/>
</dbReference>
<evidence type="ECO:0000313" key="13">
    <source>
        <dbReference type="Proteomes" id="UP000179807"/>
    </source>
</evidence>
<dbReference type="AlphaFoldDB" id="A0A1J4KJQ6"/>
<evidence type="ECO:0000313" key="12">
    <source>
        <dbReference type="EMBL" id="OHT09926.1"/>
    </source>
</evidence>
<reference evidence="12" key="1">
    <citation type="submission" date="2016-10" db="EMBL/GenBank/DDBJ databases">
        <authorList>
            <person name="Benchimol M."/>
            <person name="Almeida L.G."/>
            <person name="Vasconcelos A.T."/>
            <person name="Perreira-Neves A."/>
            <person name="Rosa I.A."/>
            <person name="Tasca T."/>
            <person name="Bogo M.R."/>
            <person name="de Souza W."/>
        </authorList>
    </citation>
    <scope>NUCLEOTIDE SEQUENCE [LARGE SCALE GENOMIC DNA]</scope>
    <source>
        <strain evidence="12">K</strain>
    </source>
</reference>
<dbReference type="InterPro" id="IPR036852">
    <property type="entry name" value="Peptidase_S8/S53_dom_sf"/>
</dbReference>
<feature type="disulfide bond" evidence="6">
    <location>
        <begin position="851"/>
        <end position="860"/>
    </location>
</feature>
<feature type="active site" description="Charge relay system" evidence="5 7">
    <location>
        <position position="305"/>
    </location>
</feature>
<sequence length="1123" mass="125291">MFWLSFCVLVHAYTTREARKIDFLKSPKNTVVAQLRKLEKNDLRKMNRLDKSIESMGSKKWYYVKFNKALNQADYIYIKNEGIKIDLVNKIQTGIYKLFLSEESILKLASKYEFEIAPLLPSLKFISTSQIPVNEATRICLTADSSFPFSSKFGKQVRLFNLNVNSLPNKKNLRINMTKVSDQLFEIDTDEAAETIQYFSLFNEVSDITPCSHFRASNRFSVGRIQGSLEPTSHGGRYMNRRLIQEAGIDGTGETVVIADTGLDVMNTFFHDSNHEVQFDTYDPNHRKVVYYGTVSGDKIDISGHGTHVSGTCAGKAEDQANPRSNYDGIAPGAKIAFLDRSTEGEAIYTPTALEMINIVNKTGGVIASHSYGVVGEIYNNYRQEWEAFEFDNPHILNIMAAGNAGDKLYSLNSVTVSKNAITVANAGSYMNLTGKIEMTNPTLPYYDPTYKITIKPPKGSSSGEQTTYVKGVRWGGSQWVDLMDLSKERKIVRSEKDATKEDYLYMSVIDCETVKRVNGKITGIITTTESPCQPSGNDKYKLQVIVISDSVTIENGSTFKRDLSQYTPSDDNINYRSSIGPSKYGTMKPDLAGYGTNIVSAGTAGEAVENVHELLETLSGTSMSTPMISGTAALIRHYLREKLNVAAGPFLLKALLISACDQIKTISKKKRPNSVSGHGIPNLLNVLPLNDSFTLVYSQNVLIKHSQHLVATIEVTDASHDLRVAMAYYDAATGLEGYPILHCNLDLYVVKPNKEVVYGNHYDSNHSEYYSTNERVLLHPNEVIPGTYEIHVIASGDFGRWTEFRFSACASGKIKLQNGNSHEITFSKATKCDKCENGGYCSTQKYLCQCPDGFTGIHCQVPSEIIDPSFMTTNYSVAANELKYFLIHMPKDYTTYQFTFRVTDKAPFKYQWAWYDKKQFSVPFVAQYPVQFSWYTDYETFQNIDFTPDEFPPNSVAFLAFHNNFHGIINFSVSITHNGSKEPINTPTPTPEPETPTPKPKPTPEPETPTPKPETPTPKPETPTPKPETPTPKPETPTSKPEPLTPISEIETNPTNESSYDDDSDNNQNNKQVNGKMIGIIVGCVVAVVVIAIIVVVVIIIRKKRANKSSDELYHVVLPSMM</sequence>
<dbReference type="InterPro" id="IPR015500">
    <property type="entry name" value="Peptidase_S8_subtilisin-rel"/>
</dbReference>
<dbReference type="PANTHER" id="PTHR43399">
    <property type="entry name" value="SUBTILISIN-RELATED"/>
    <property type="match status" value="1"/>
</dbReference>
<keyword evidence="9" id="KW-0472">Membrane</keyword>
<evidence type="ECO:0000256" key="4">
    <source>
        <dbReference type="ARBA" id="ARBA00022825"/>
    </source>
</evidence>
<dbReference type="VEuPathDB" id="TrichDB:TRFO_21007"/>
<accession>A0A1J4KJQ6</accession>
<keyword evidence="9" id="KW-1133">Transmembrane helix</keyword>
<feature type="chain" id="PRO_5009630206" description="EGF-like domain-containing protein" evidence="10">
    <location>
        <begin position="19"/>
        <end position="1123"/>
    </location>
</feature>
<dbReference type="Gene3D" id="3.40.50.200">
    <property type="entry name" value="Peptidase S8/S53 domain"/>
    <property type="match status" value="2"/>
</dbReference>
<dbReference type="Gene3D" id="2.60.120.380">
    <property type="match status" value="1"/>
</dbReference>
<feature type="domain" description="EGF-like" evidence="11">
    <location>
        <begin position="829"/>
        <end position="861"/>
    </location>
</feature>
<dbReference type="Proteomes" id="UP000179807">
    <property type="component" value="Unassembled WGS sequence"/>
</dbReference>
<dbReference type="PROSITE" id="PS00022">
    <property type="entry name" value="EGF_1"/>
    <property type="match status" value="1"/>
</dbReference>
<keyword evidence="10" id="KW-0732">Signal</keyword>
<evidence type="ECO:0000256" key="6">
    <source>
        <dbReference type="PROSITE-ProRule" id="PRU00076"/>
    </source>
</evidence>
<protein>
    <recommendedName>
        <fullName evidence="11">EGF-like domain-containing protein</fullName>
    </recommendedName>
</protein>
<evidence type="ECO:0000256" key="10">
    <source>
        <dbReference type="SAM" id="SignalP"/>
    </source>
</evidence>
<dbReference type="PANTHER" id="PTHR43399:SF4">
    <property type="entry name" value="CELL WALL-ASSOCIATED PROTEASE"/>
    <property type="match status" value="1"/>
</dbReference>
<dbReference type="InterPro" id="IPR000742">
    <property type="entry name" value="EGF"/>
</dbReference>
<dbReference type="PROSITE" id="PS51892">
    <property type="entry name" value="SUBTILASE"/>
    <property type="match status" value="1"/>
</dbReference>
<evidence type="ECO:0000256" key="7">
    <source>
        <dbReference type="PROSITE-ProRule" id="PRU01240"/>
    </source>
</evidence>
<dbReference type="GO" id="GO:0004252">
    <property type="term" value="F:serine-type endopeptidase activity"/>
    <property type="evidence" value="ECO:0007669"/>
    <property type="project" value="UniProtKB-UniRule"/>
</dbReference>
<feature type="compositionally biased region" description="Low complexity" evidence="8">
    <location>
        <begin position="1037"/>
        <end position="1047"/>
    </location>
</feature>
<keyword evidence="3 7" id="KW-0378">Hydrolase</keyword>
<gene>
    <name evidence="12" type="ORF">TRFO_21007</name>
</gene>
<dbReference type="Gene3D" id="2.10.25.10">
    <property type="entry name" value="Laminin"/>
    <property type="match status" value="1"/>
</dbReference>
<dbReference type="GO" id="GO:0006508">
    <property type="term" value="P:proteolysis"/>
    <property type="evidence" value="ECO:0007669"/>
    <property type="project" value="UniProtKB-KW"/>
</dbReference>
<organism evidence="12 13">
    <name type="scientific">Tritrichomonas foetus</name>
    <dbReference type="NCBI Taxonomy" id="1144522"/>
    <lineage>
        <taxon>Eukaryota</taxon>
        <taxon>Metamonada</taxon>
        <taxon>Parabasalia</taxon>
        <taxon>Tritrichomonadida</taxon>
        <taxon>Tritrichomonadidae</taxon>
        <taxon>Tritrichomonas</taxon>
    </lineage>
</organism>
<dbReference type="InterPro" id="IPR000209">
    <property type="entry name" value="Peptidase_S8/S53_dom"/>
</dbReference>
<feature type="compositionally biased region" description="Pro residues" evidence="8">
    <location>
        <begin position="987"/>
        <end position="1036"/>
    </location>
</feature>
<keyword evidence="13" id="KW-1185">Reference proteome</keyword>
<dbReference type="RefSeq" id="XP_068363062.1">
    <property type="nucleotide sequence ID" value="XM_068501709.1"/>
</dbReference>
<dbReference type="InterPro" id="IPR034058">
    <property type="entry name" value="TagA/B/C/D_pept_dom"/>
</dbReference>
<dbReference type="SUPFAM" id="SSF57196">
    <property type="entry name" value="EGF/Laminin"/>
    <property type="match status" value="1"/>
</dbReference>
<keyword evidence="6" id="KW-1015">Disulfide bond</keyword>
<evidence type="ECO:0000256" key="9">
    <source>
        <dbReference type="SAM" id="Phobius"/>
    </source>
</evidence>
<name>A0A1J4KJQ6_9EUKA</name>
<keyword evidence="2 7" id="KW-0645">Protease</keyword>
<dbReference type="InterPro" id="IPR023828">
    <property type="entry name" value="Peptidase_S8_Ser-AS"/>
</dbReference>
<feature type="transmembrane region" description="Helical" evidence="9">
    <location>
        <begin position="1078"/>
        <end position="1102"/>
    </location>
</feature>
<dbReference type="OrthoDB" id="10256524at2759"/>
<dbReference type="PRINTS" id="PR00723">
    <property type="entry name" value="SUBTILISIN"/>
</dbReference>